<dbReference type="InterPro" id="IPR043502">
    <property type="entry name" value="DNA/RNA_pol_sf"/>
</dbReference>
<keyword evidence="7" id="KW-0479">Metal-binding</keyword>
<evidence type="ECO:0000256" key="5">
    <source>
        <dbReference type="ARBA" id="ARBA00022801"/>
    </source>
</evidence>
<dbReference type="Pfam" id="PF17921">
    <property type="entry name" value="Integrase_H2C2"/>
    <property type="match status" value="1"/>
</dbReference>
<feature type="compositionally biased region" description="Polar residues" evidence="9">
    <location>
        <begin position="1170"/>
        <end position="1181"/>
    </location>
</feature>
<sequence length="2007" mass="229991">MIRSRNPGITNWLLAFGHLTHQILVDIYAKVESERLHYISAHQAQLRATEYINLLDAIRTDRSHALIGRQDCMAYVRKYGRPDLFITFTCNPEWSEIKLMQFPTQGAFVWHDLVARIFQLKVTKLIDLITKGDVFGKPQCWCYTIEWQKRGLPHAHILLWLKEKIRPNQIDSIICAEIPNEEVDASLFRTVTKNMIHGPCGHGYPNPGCMEWGRCQKKYPRLLLAEMQTDRDGYPLYRRCRPEEGGFSFVKRVRVFTIENGVQVVRMTNVTIDNRYVVPYSPLLCRLFDAHINVESCASISAIKYICKYIYKGSDQSIFAVTGAQTESNEVLEYQYGSRPPKTTLTEFFALCQRDNFAKTLLYVEVPVYYIWSASKSWQPRNPVTRIADQVAFDSDAIGRVYTVHPNFEECFYLRMLLHSVRGPTSFAALRTINGVLCQTYKEACLHLGLLENDQQWHHCIQEAVLSESPLKIRELFAIILTCCHPTNPQDIWAQFKEPMSADILNLARQQANDGLLQLTYEMSNPALILLEQKVLQMTGFHLTKFGMRSPQRNVTHRTSHELLRETLYDLSRLLQFVASNEPKLANVPEQKEAYERILSKIDSNAGGLYFLDVPGGTGKTFLINLLLTKVRSTGDIALSTASSGIAATLLHGGRTAHSTFKLPLDLTSDEVPVCNLNADSAMGEVLRQCKFIVWDECTMAHRHALEAVYITLKDCRQDQRPMGGVVLLLASDFRQILPIIPRGTIADKLHACLKASPLWSFVERLTLSTNMRAVNSGDPNSLLFSQFLLQLGSGQLNDTDEATILTGCFQNEEVFIPRIPLIHDDKHSPLHFKRLQFPIRVSFAMSINKAQDPTVFSGERGEDSQRWLSDFQRVARYNKWDDSMCLANVIFHLTGTAKCWFENFEEILNSWEEFKIKFCEIFGNKEDTARKAENILRTRAQTSGENVESYIQEVLLLCKQSNPRMSEGEKVSHLIKGVAEEVYQALVGTDISTVDQFVAFCRRFEAFKRMHVAPPRFNRLPNVTTISTAEPENLEALIRRIVREEVQKFMAPPSTFTAQDIDTPPPDLRDVIRSEIQQTLAPISATRQPESFRLRRQYLPQNDQGYRRRTEGPPNSQRTQWRTEDDRPICFHCGRPGHIARYCRDRRQAFADARLGRETVDFGRERTENYSMGESGSELSQGRFRNLSPYPHRGRFQAPRRTSQSPARCHSHSPSRRRRNLKALVDSGADYSVISEAFRRSIKAPVFKENGPLLRAADKKPIVTLVAAECSHDVILGWDFFRATDAIIDCGKIKLYLREAEKSYEWKDLKLCAAMDCVLPPKSFGNIVVTNQDVFGSRDVVVTGSKRLHTHQSQVIPSDMKVGTMQDLEVGSISNLDACYEIAGKDEVTSPDSEVEKMMETKIIRPSSSPWASPVILVRKKDGSLRFYVDYRRLNKITKKDAYPLPRIDDALDTLSGSRYFSTMDMRSGYWQIEVDDKDREKTAFITPDGLYKFNVMPFGLCNVPATFERMIDNILRGLKWDMCLCYLDDINDAERPIAYASRTLTKAEKNYSTTEKECLAVVWALEEQSKDPHLVGIREKLANENLKGYQMIGGVLYKKNYDPEGKQWLLVVPKQMRHEIFKDVHDTPMAGHLGFAKTYDRVRKRFYWPGLYRTVSQYIAHLYNESQVLRRSSFFTCRNIAHCKECQRRKGVPQKPPGLLVPIPPNPSPFQKIGIDYLGRFPISHMGNRWIIVATDYLTRFAITKAATTAEATELATFLIEDVILKHGAPREIITDRERNFMSQTIREINTLNGTIHRFTTAYHPQTNGLTERLNKTLTDMNSMYVDVDQKNWDNILPYVTFAYNTARQETTGYNPFFLVHGREVETPLDSILPYQPAGTAEDYVGHLVTNAEDTRMLARLNILQAQSKDKERYDKKHQEVTYKEGDLVWVFTPVHTVGLSEKLLKRYFGPYQVIRKILSVNYQVEGVTNTRRRRKTQDIVHVVRMKPYHDPEVQEQIAQGHGTD</sequence>
<dbReference type="Gene3D" id="1.10.340.70">
    <property type="match status" value="1"/>
</dbReference>
<dbReference type="InterPro" id="IPR054465">
    <property type="entry name" value="Integrase_p58-like_C"/>
</dbReference>
<keyword evidence="1" id="KW-0808">Transferase</keyword>
<evidence type="ECO:0000259" key="11">
    <source>
        <dbReference type="PROSITE" id="PS50175"/>
    </source>
</evidence>
<evidence type="ECO:0000256" key="6">
    <source>
        <dbReference type="ARBA" id="ARBA00022918"/>
    </source>
</evidence>
<proteinExistence type="inferred from homology"/>
<keyword evidence="2" id="KW-0548">Nucleotidyltransferase</keyword>
<dbReference type="InterPro" id="IPR025476">
    <property type="entry name" value="Helitron_helicase-like"/>
</dbReference>
<dbReference type="PANTHER" id="PTHR37984">
    <property type="entry name" value="PROTEIN CBG26694"/>
    <property type="match status" value="1"/>
</dbReference>
<dbReference type="CDD" id="cd01647">
    <property type="entry name" value="RT_LTR"/>
    <property type="match status" value="1"/>
</dbReference>
<dbReference type="EC" id="5.6.2.3" evidence="8"/>
<keyword evidence="8" id="KW-0227">DNA damage</keyword>
<dbReference type="PROSITE" id="PS50878">
    <property type="entry name" value="RT_POL"/>
    <property type="match status" value="1"/>
</dbReference>
<keyword evidence="7" id="KW-0862">Zinc</keyword>
<keyword evidence="3" id="KW-0540">Nuclease</keyword>
<dbReference type="SUPFAM" id="SSF52540">
    <property type="entry name" value="P-loop containing nucleoside triphosphate hydrolases"/>
    <property type="match status" value="1"/>
</dbReference>
<feature type="compositionally biased region" description="Basic residues" evidence="9">
    <location>
        <begin position="1210"/>
        <end position="1219"/>
    </location>
</feature>
<evidence type="ECO:0000259" key="12">
    <source>
        <dbReference type="PROSITE" id="PS50878"/>
    </source>
</evidence>
<dbReference type="InterPro" id="IPR043128">
    <property type="entry name" value="Rev_trsase/Diguanyl_cyclase"/>
</dbReference>
<dbReference type="SUPFAM" id="SSF56672">
    <property type="entry name" value="DNA/RNA polymerases"/>
    <property type="match status" value="1"/>
</dbReference>
<feature type="domain" description="Peptidase A2" evidence="11">
    <location>
        <begin position="1222"/>
        <end position="1237"/>
    </location>
</feature>
<evidence type="ECO:0000256" key="9">
    <source>
        <dbReference type="SAM" id="MobiDB-lite"/>
    </source>
</evidence>
<dbReference type="PROSITE" id="PS50158">
    <property type="entry name" value="ZF_CCHC"/>
    <property type="match status" value="1"/>
</dbReference>
<keyword evidence="4" id="KW-0255">Endonuclease</keyword>
<keyword evidence="8" id="KW-0234">DNA repair</keyword>
<dbReference type="InterPro" id="IPR036875">
    <property type="entry name" value="Znf_CCHC_sf"/>
</dbReference>
<name>A0ABY6KQ15_9ARAC</name>
<keyword evidence="8" id="KW-0067">ATP-binding</keyword>
<dbReference type="PANTHER" id="PTHR37984:SF15">
    <property type="entry name" value="INTEGRASE CATALYTIC DOMAIN-CONTAINING PROTEIN"/>
    <property type="match status" value="1"/>
</dbReference>
<evidence type="ECO:0000259" key="10">
    <source>
        <dbReference type="PROSITE" id="PS50158"/>
    </source>
</evidence>
<keyword evidence="6" id="KW-0695">RNA-directed DNA polymerase</keyword>
<dbReference type="Pfam" id="PF22938">
    <property type="entry name" value="Integrase_p58_C"/>
    <property type="match status" value="1"/>
</dbReference>
<dbReference type="Gene3D" id="3.40.50.300">
    <property type="entry name" value="P-loop containing nucleotide triphosphate hydrolases"/>
    <property type="match status" value="1"/>
</dbReference>
<dbReference type="PROSITE" id="PS00141">
    <property type="entry name" value="ASP_PROTEASE"/>
    <property type="match status" value="1"/>
</dbReference>
<gene>
    <name evidence="14" type="ORF">LAZ67_8001258</name>
</gene>
<protein>
    <recommendedName>
        <fullName evidence="8">ATP-dependent DNA helicase</fullName>
        <ecNumber evidence="8">5.6.2.3</ecNumber>
    </recommendedName>
</protein>
<keyword evidence="8" id="KW-0233">DNA recombination</keyword>
<dbReference type="Pfam" id="PF00078">
    <property type="entry name" value="RVT_1"/>
    <property type="match status" value="1"/>
</dbReference>
<organism evidence="14 15">
    <name type="scientific">Cordylochernes scorpioides</name>
    <dbReference type="NCBI Taxonomy" id="51811"/>
    <lineage>
        <taxon>Eukaryota</taxon>
        <taxon>Metazoa</taxon>
        <taxon>Ecdysozoa</taxon>
        <taxon>Arthropoda</taxon>
        <taxon>Chelicerata</taxon>
        <taxon>Arachnida</taxon>
        <taxon>Pseudoscorpiones</taxon>
        <taxon>Cheliferoidea</taxon>
        <taxon>Chernetidae</taxon>
        <taxon>Cordylochernes</taxon>
    </lineage>
</organism>
<dbReference type="Gene3D" id="3.30.420.10">
    <property type="entry name" value="Ribonuclease H-like superfamily/Ribonuclease H"/>
    <property type="match status" value="1"/>
</dbReference>
<dbReference type="InterPro" id="IPR001878">
    <property type="entry name" value="Znf_CCHC"/>
</dbReference>
<dbReference type="InterPro" id="IPR021109">
    <property type="entry name" value="Peptidase_aspartic_dom_sf"/>
</dbReference>
<reference evidence="14 15" key="1">
    <citation type="submission" date="2022-01" db="EMBL/GenBank/DDBJ databases">
        <title>A chromosomal length assembly of Cordylochernes scorpioides.</title>
        <authorList>
            <person name="Zeh D."/>
            <person name="Zeh J."/>
        </authorList>
    </citation>
    <scope>NUCLEOTIDE SEQUENCE [LARGE SCALE GENOMIC DNA]</scope>
    <source>
        <strain evidence="14">IN4F17</strain>
        <tissue evidence="14">Whole Body</tissue>
    </source>
</reference>
<dbReference type="CDD" id="cd00303">
    <property type="entry name" value="retropepsin_like"/>
    <property type="match status" value="1"/>
</dbReference>
<dbReference type="InterPro" id="IPR036397">
    <property type="entry name" value="RNaseH_sf"/>
</dbReference>
<evidence type="ECO:0000313" key="14">
    <source>
        <dbReference type="EMBL" id="UYV70960.1"/>
    </source>
</evidence>
<evidence type="ECO:0000256" key="7">
    <source>
        <dbReference type="PROSITE-ProRule" id="PRU00047"/>
    </source>
</evidence>
<dbReference type="Proteomes" id="UP001235939">
    <property type="component" value="Chromosome 08"/>
</dbReference>
<evidence type="ECO:0000256" key="2">
    <source>
        <dbReference type="ARBA" id="ARBA00022695"/>
    </source>
</evidence>
<dbReference type="SUPFAM" id="SSF57756">
    <property type="entry name" value="Retrovirus zinc finger-like domains"/>
    <property type="match status" value="1"/>
</dbReference>
<dbReference type="InterPro" id="IPR027417">
    <property type="entry name" value="P-loop_NTPase"/>
</dbReference>
<dbReference type="InterPro" id="IPR000477">
    <property type="entry name" value="RT_dom"/>
</dbReference>
<feature type="region of interest" description="Disordered" evidence="9">
    <location>
        <begin position="1167"/>
        <end position="1219"/>
    </location>
</feature>
<dbReference type="InterPro" id="IPR012337">
    <property type="entry name" value="RNaseH-like_sf"/>
</dbReference>
<comment type="similarity">
    <text evidence="8">Belongs to the helicase family.</text>
</comment>
<evidence type="ECO:0000256" key="8">
    <source>
        <dbReference type="RuleBase" id="RU363044"/>
    </source>
</evidence>
<dbReference type="Gene3D" id="3.10.10.10">
    <property type="entry name" value="HIV Type 1 Reverse Transcriptase, subunit A, domain 1"/>
    <property type="match status" value="1"/>
</dbReference>
<dbReference type="InterPro" id="IPR001995">
    <property type="entry name" value="Peptidase_A2_cat"/>
</dbReference>
<evidence type="ECO:0000259" key="13">
    <source>
        <dbReference type="PROSITE" id="PS50994"/>
    </source>
</evidence>
<dbReference type="SMART" id="SM00343">
    <property type="entry name" value="ZnF_C2HC"/>
    <property type="match status" value="1"/>
</dbReference>
<dbReference type="InterPro" id="IPR001969">
    <property type="entry name" value="Aspartic_peptidase_AS"/>
</dbReference>
<evidence type="ECO:0000256" key="1">
    <source>
        <dbReference type="ARBA" id="ARBA00022679"/>
    </source>
</evidence>
<keyword evidence="7" id="KW-0863">Zinc-finger</keyword>
<dbReference type="InterPro" id="IPR001584">
    <property type="entry name" value="Integrase_cat-core"/>
</dbReference>
<evidence type="ECO:0000256" key="3">
    <source>
        <dbReference type="ARBA" id="ARBA00022722"/>
    </source>
</evidence>
<keyword evidence="8" id="KW-0547">Nucleotide-binding</keyword>
<feature type="domain" description="Integrase catalytic" evidence="13">
    <location>
        <begin position="1705"/>
        <end position="1866"/>
    </location>
</feature>
<accession>A0ABY6KQ15</accession>
<feature type="region of interest" description="Disordered" evidence="9">
    <location>
        <begin position="1084"/>
        <end position="1124"/>
    </location>
</feature>
<dbReference type="SUPFAM" id="SSF50630">
    <property type="entry name" value="Acid proteases"/>
    <property type="match status" value="1"/>
</dbReference>
<dbReference type="SUPFAM" id="SSF53098">
    <property type="entry name" value="Ribonuclease H-like"/>
    <property type="match status" value="1"/>
</dbReference>
<evidence type="ECO:0000313" key="15">
    <source>
        <dbReference type="Proteomes" id="UP001235939"/>
    </source>
</evidence>
<dbReference type="EMBL" id="CP092870">
    <property type="protein sequence ID" value="UYV70960.1"/>
    <property type="molecule type" value="Genomic_DNA"/>
</dbReference>
<dbReference type="Gene3D" id="3.30.70.270">
    <property type="match status" value="1"/>
</dbReference>
<dbReference type="InterPro" id="IPR050951">
    <property type="entry name" value="Retrovirus_Pol_polyprotein"/>
</dbReference>
<keyword evidence="5 8" id="KW-0378">Hydrolase</keyword>
<keyword evidence="15" id="KW-1185">Reference proteome</keyword>
<feature type="domain" description="CCHC-type" evidence="10">
    <location>
        <begin position="1131"/>
        <end position="1146"/>
    </location>
</feature>
<dbReference type="Pfam" id="PF03732">
    <property type="entry name" value="Retrotrans_gag"/>
    <property type="match status" value="1"/>
</dbReference>
<dbReference type="PROSITE" id="PS50994">
    <property type="entry name" value="INTEGRASE"/>
    <property type="match status" value="1"/>
</dbReference>
<feature type="domain" description="Reverse transcriptase" evidence="12">
    <location>
        <begin position="1400"/>
        <end position="1593"/>
    </location>
</feature>
<dbReference type="InterPro" id="IPR010285">
    <property type="entry name" value="DNA_helicase_pif1-like_DEAD"/>
</dbReference>
<evidence type="ECO:0000256" key="4">
    <source>
        <dbReference type="ARBA" id="ARBA00022759"/>
    </source>
</evidence>
<comment type="catalytic activity">
    <reaction evidence="8">
        <text>ATP + H2O = ADP + phosphate + H(+)</text>
        <dbReference type="Rhea" id="RHEA:13065"/>
        <dbReference type="ChEBI" id="CHEBI:15377"/>
        <dbReference type="ChEBI" id="CHEBI:15378"/>
        <dbReference type="ChEBI" id="CHEBI:30616"/>
        <dbReference type="ChEBI" id="CHEBI:43474"/>
        <dbReference type="ChEBI" id="CHEBI:456216"/>
        <dbReference type="EC" id="5.6.2.3"/>
    </reaction>
</comment>
<dbReference type="Pfam" id="PF14214">
    <property type="entry name" value="Helitron_like_N"/>
    <property type="match status" value="1"/>
</dbReference>
<comment type="cofactor">
    <cofactor evidence="8">
        <name>Mg(2+)</name>
        <dbReference type="ChEBI" id="CHEBI:18420"/>
    </cofactor>
</comment>
<keyword evidence="8" id="KW-0347">Helicase</keyword>
<dbReference type="InterPro" id="IPR041588">
    <property type="entry name" value="Integrase_H2C2"/>
</dbReference>
<dbReference type="Pfam" id="PF05970">
    <property type="entry name" value="PIF1"/>
    <property type="match status" value="1"/>
</dbReference>
<dbReference type="InterPro" id="IPR005162">
    <property type="entry name" value="Retrotrans_gag_dom"/>
</dbReference>
<dbReference type="PROSITE" id="PS50175">
    <property type="entry name" value="ASP_PROT_RETROV"/>
    <property type="match status" value="1"/>
</dbReference>